<dbReference type="Proteomes" id="UP000046392">
    <property type="component" value="Unplaced"/>
</dbReference>
<dbReference type="AlphaFoldDB" id="A0A0N5BUB9"/>
<accession>A0A0N5BUB9</accession>
<feature type="chain" id="PRO_5005894863" evidence="1">
    <location>
        <begin position="20"/>
        <end position="354"/>
    </location>
</feature>
<protein>
    <submittedName>
        <fullName evidence="3">N6_Mtase domain-containing protein</fullName>
    </submittedName>
</protein>
<sequence>MNILINLFALLLLVFNVNTIKLPNKYSCWGYEDNCQFNSSFSGSKIKCKKNMPINQKKLFFDRGDFGYIKPHISSLKVICDSNNHSDGSFLECSDHLRYCKAKNIYFDLKSLNPKTTKRYKEDVINEGEVGGNCKVKFNKNLLKSRLDQKGYLQTWAQELENFDSYDNFKIDDNNCDVVFERPTIIIKLDASVNMYHHFCDFLNLYASQHICNNFTLNYDILWWDTSLQGYVDEIFGDVWKAFSNSKPKELIHFSGKKLCFKEALFPLLSRQIMGLFYNTPIPDGCSGTGLFISFHYHLIERLNISQNGPKLNKLRVTFLSRSTNFRRIMNAEKVSCTIVKIFFDTKKMKLLRM</sequence>
<keyword evidence="2" id="KW-1185">Reference proteome</keyword>
<organism evidence="2 3">
    <name type="scientific">Strongyloides papillosus</name>
    <name type="common">Intestinal threadworm</name>
    <dbReference type="NCBI Taxonomy" id="174720"/>
    <lineage>
        <taxon>Eukaryota</taxon>
        <taxon>Metazoa</taxon>
        <taxon>Ecdysozoa</taxon>
        <taxon>Nematoda</taxon>
        <taxon>Chromadorea</taxon>
        <taxon>Rhabditida</taxon>
        <taxon>Tylenchina</taxon>
        <taxon>Panagrolaimomorpha</taxon>
        <taxon>Strongyloidoidea</taxon>
        <taxon>Strongyloididae</taxon>
        <taxon>Strongyloides</taxon>
    </lineage>
</organism>
<feature type="signal peptide" evidence="1">
    <location>
        <begin position="1"/>
        <end position="19"/>
    </location>
</feature>
<reference evidence="3" key="1">
    <citation type="submission" date="2017-02" db="UniProtKB">
        <authorList>
            <consortium name="WormBaseParasite"/>
        </authorList>
    </citation>
    <scope>IDENTIFICATION</scope>
</reference>
<name>A0A0N5BUB9_STREA</name>
<keyword evidence="1" id="KW-0732">Signal</keyword>
<dbReference type="STRING" id="174720.A0A0N5BUB9"/>
<evidence type="ECO:0000313" key="3">
    <source>
        <dbReference type="WBParaSite" id="SPAL_0000944000.1"/>
    </source>
</evidence>
<dbReference type="WBParaSite" id="SPAL_0000944000.1">
    <property type="protein sequence ID" value="SPAL_0000944000.1"/>
    <property type="gene ID" value="SPAL_0000944000"/>
</dbReference>
<evidence type="ECO:0000256" key="1">
    <source>
        <dbReference type="SAM" id="SignalP"/>
    </source>
</evidence>
<proteinExistence type="predicted"/>
<evidence type="ECO:0000313" key="2">
    <source>
        <dbReference type="Proteomes" id="UP000046392"/>
    </source>
</evidence>